<dbReference type="Gene3D" id="3.30.160.60">
    <property type="entry name" value="Classic Zinc Finger"/>
    <property type="match status" value="2"/>
</dbReference>
<dbReference type="GO" id="GO:0000978">
    <property type="term" value="F:RNA polymerase II cis-regulatory region sequence-specific DNA binding"/>
    <property type="evidence" value="ECO:0007669"/>
    <property type="project" value="TreeGrafter"/>
</dbReference>
<dbReference type="GO" id="GO:0008270">
    <property type="term" value="F:zinc ion binding"/>
    <property type="evidence" value="ECO:0007669"/>
    <property type="project" value="UniProtKB-KW"/>
</dbReference>
<dbReference type="SMART" id="SM00355">
    <property type="entry name" value="ZnF_C2H2"/>
    <property type="match status" value="2"/>
</dbReference>
<dbReference type="AlphaFoldDB" id="A0A1E3NNK8"/>
<keyword evidence="2" id="KW-0479">Metal-binding</keyword>
<dbReference type="InterPro" id="IPR050527">
    <property type="entry name" value="Snail/Krueppel_Znf"/>
</dbReference>
<reference evidence="9 10" key="1">
    <citation type="journal article" date="2016" name="Proc. Natl. Acad. Sci. U.S.A.">
        <title>Comparative genomics of biotechnologically important yeasts.</title>
        <authorList>
            <person name="Riley R."/>
            <person name="Haridas S."/>
            <person name="Wolfe K.H."/>
            <person name="Lopes M.R."/>
            <person name="Hittinger C.T."/>
            <person name="Goeker M."/>
            <person name="Salamov A.A."/>
            <person name="Wisecaver J.H."/>
            <person name="Long T.M."/>
            <person name="Calvey C.H."/>
            <person name="Aerts A.L."/>
            <person name="Barry K.W."/>
            <person name="Choi C."/>
            <person name="Clum A."/>
            <person name="Coughlan A.Y."/>
            <person name="Deshpande S."/>
            <person name="Douglass A.P."/>
            <person name="Hanson S.J."/>
            <person name="Klenk H.-P."/>
            <person name="LaButti K.M."/>
            <person name="Lapidus A."/>
            <person name="Lindquist E.A."/>
            <person name="Lipzen A.M."/>
            <person name="Meier-Kolthoff J.P."/>
            <person name="Ohm R.A."/>
            <person name="Otillar R.P."/>
            <person name="Pangilinan J.L."/>
            <person name="Peng Y."/>
            <person name="Rokas A."/>
            <person name="Rosa C.A."/>
            <person name="Scheuner C."/>
            <person name="Sibirny A.A."/>
            <person name="Slot J.C."/>
            <person name="Stielow J.B."/>
            <person name="Sun H."/>
            <person name="Kurtzman C.P."/>
            <person name="Blackwell M."/>
            <person name="Grigoriev I.V."/>
            <person name="Jeffries T.W."/>
        </authorList>
    </citation>
    <scope>NUCLEOTIDE SEQUENCE [LARGE SCALE GENOMIC DNA]</scope>
    <source>
        <strain evidence="9 10">NRRL Y-2026</strain>
    </source>
</reference>
<evidence type="ECO:0000256" key="3">
    <source>
        <dbReference type="ARBA" id="ARBA00022737"/>
    </source>
</evidence>
<dbReference type="SUPFAM" id="SSF57667">
    <property type="entry name" value="beta-beta-alpha zinc fingers"/>
    <property type="match status" value="1"/>
</dbReference>
<dbReference type="PANTHER" id="PTHR24388:SF54">
    <property type="entry name" value="PROTEIN ESCARGOT"/>
    <property type="match status" value="1"/>
</dbReference>
<evidence type="ECO:0000256" key="2">
    <source>
        <dbReference type="ARBA" id="ARBA00022723"/>
    </source>
</evidence>
<keyword evidence="4 7" id="KW-0863">Zinc-finger</keyword>
<keyword evidence="6" id="KW-0539">Nucleus</keyword>
<evidence type="ECO:0000256" key="5">
    <source>
        <dbReference type="ARBA" id="ARBA00022833"/>
    </source>
</evidence>
<dbReference type="PROSITE" id="PS00028">
    <property type="entry name" value="ZINC_FINGER_C2H2_1"/>
    <property type="match status" value="2"/>
</dbReference>
<dbReference type="RefSeq" id="XP_019018804.1">
    <property type="nucleotide sequence ID" value="XM_019160891.1"/>
</dbReference>
<evidence type="ECO:0000313" key="10">
    <source>
        <dbReference type="Proteomes" id="UP000094455"/>
    </source>
</evidence>
<dbReference type="OrthoDB" id="6077919at2759"/>
<gene>
    <name evidence="9" type="ORF">PICMEDRAFT_15611</name>
</gene>
<dbReference type="GeneID" id="30177578"/>
<feature type="domain" description="C2H2-type" evidence="8">
    <location>
        <begin position="113"/>
        <end position="141"/>
    </location>
</feature>
<evidence type="ECO:0000256" key="1">
    <source>
        <dbReference type="ARBA" id="ARBA00004123"/>
    </source>
</evidence>
<dbReference type="GO" id="GO:0005634">
    <property type="term" value="C:nucleus"/>
    <property type="evidence" value="ECO:0007669"/>
    <property type="project" value="UniProtKB-SubCell"/>
</dbReference>
<dbReference type="PANTHER" id="PTHR24388">
    <property type="entry name" value="ZINC FINGER PROTEIN"/>
    <property type="match status" value="1"/>
</dbReference>
<evidence type="ECO:0000259" key="8">
    <source>
        <dbReference type="PROSITE" id="PS50157"/>
    </source>
</evidence>
<sequence>MPEQLENFGVSAPHVAQQTKTIHQQRSELQMKVEEVFDEAAKTVKEDKKIEGDRRTRNDATALLSATENEDVIEKASLPTKKKYLCKKCMRSFDSSSNLTSHVRCHLEKNEQIRCQFCEKRFKRRNDLERHKYTYHFQFKLACSGIVDGRSWGCGMVYSRRDALVKHWNGRGKKCITSFQTLQQLPNNINLKDVRKKAMKNLTQPR</sequence>
<keyword evidence="5" id="KW-0862">Zinc</keyword>
<name>A0A1E3NNK8_9ASCO</name>
<dbReference type="STRING" id="763406.A0A1E3NNK8"/>
<proteinExistence type="predicted"/>
<dbReference type="Pfam" id="PF00096">
    <property type="entry name" value="zf-C2H2"/>
    <property type="match status" value="1"/>
</dbReference>
<keyword evidence="3" id="KW-0677">Repeat</keyword>
<keyword evidence="10" id="KW-1185">Reference proteome</keyword>
<dbReference type="InterPro" id="IPR036236">
    <property type="entry name" value="Znf_C2H2_sf"/>
</dbReference>
<dbReference type="Proteomes" id="UP000094455">
    <property type="component" value="Unassembled WGS sequence"/>
</dbReference>
<dbReference type="GO" id="GO:0000981">
    <property type="term" value="F:DNA-binding transcription factor activity, RNA polymerase II-specific"/>
    <property type="evidence" value="ECO:0007669"/>
    <property type="project" value="TreeGrafter"/>
</dbReference>
<protein>
    <recommendedName>
        <fullName evidence="8">C2H2-type domain-containing protein</fullName>
    </recommendedName>
</protein>
<dbReference type="InterPro" id="IPR013087">
    <property type="entry name" value="Znf_C2H2_type"/>
</dbReference>
<dbReference type="PROSITE" id="PS50157">
    <property type="entry name" value="ZINC_FINGER_C2H2_2"/>
    <property type="match status" value="2"/>
</dbReference>
<accession>A0A1E3NNK8</accession>
<dbReference type="EMBL" id="KV454002">
    <property type="protein sequence ID" value="ODQ47691.1"/>
    <property type="molecule type" value="Genomic_DNA"/>
</dbReference>
<evidence type="ECO:0000256" key="4">
    <source>
        <dbReference type="ARBA" id="ARBA00022771"/>
    </source>
</evidence>
<organism evidence="9 10">
    <name type="scientific">Pichia membranifaciens NRRL Y-2026</name>
    <dbReference type="NCBI Taxonomy" id="763406"/>
    <lineage>
        <taxon>Eukaryota</taxon>
        <taxon>Fungi</taxon>
        <taxon>Dikarya</taxon>
        <taxon>Ascomycota</taxon>
        <taxon>Saccharomycotina</taxon>
        <taxon>Pichiomycetes</taxon>
        <taxon>Pichiales</taxon>
        <taxon>Pichiaceae</taxon>
        <taxon>Pichia</taxon>
    </lineage>
</organism>
<evidence type="ECO:0000313" key="9">
    <source>
        <dbReference type="EMBL" id="ODQ47691.1"/>
    </source>
</evidence>
<evidence type="ECO:0000256" key="6">
    <source>
        <dbReference type="ARBA" id="ARBA00023242"/>
    </source>
</evidence>
<feature type="domain" description="C2H2-type" evidence="8">
    <location>
        <begin position="84"/>
        <end position="111"/>
    </location>
</feature>
<comment type="subcellular location">
    <subcellularLocation>
        <location evidence="1">Nucleus</location>
    </subcellularLocation>
</comment>
<evidence type="ECO:0000256" key="7">
    <source>
        <dbReference type="PROSITE-ProRule" id="PRU00042"/>
    </source>
</evidence>